<comment type="caution">
    <text evidence="1">The sequence shown here is derived from an EMBL/GenBank/DDBJ whole genome shotgun (WGS) entry which is preliminary data.</text>
</comment>
<gene>
    <name evidence="1" type="ORF">KPH14_005609</name>
</gene>
<reference evidence="1" key="2">
    <citation type="journal article" date="2023" name="Commun. Biol.">
        <title>Intrasexual cuticular hydrocarbon dimorphism in a wasp sheds light on hydrocarbon biosynthesis genes in Hymenoptera.</title>
        <authorList>
            <person name="Moris V.C."/>
            <person name="Podsiadlowski L."/>
            <person name="Martin S."/>
            <person name="Oeyen J.P."/>
            <person name="Donath A."/>
            <person name="Petersen M."/>
            <person name="Wilbrandt J."/>
            <person name="Misof B."/>
            <person name="Liedtke D."/>
            <person name="Thamm M."/>
            <person name="Scheiner R."/>
            <person name="Schmitt T."/>
            <person name="Niehuis O."/>
        </authorList>
    </citation>
    <scope>NUCLEOTIDE SEQUENCE</scope>
    <source>
        <strain evidence="1">GBR_01_08_01A</strain>
    </source>
</reference>
<name>A0AAD9VIQ9_9HYME</name>
<accession>A0AAD9VIQ9</accession>
<sequence>MNTKEKSDNILGKLWKIAPLTRVQQKETRKRRLGKQNLPRKGIIKFAKATEGLQLPLAQCYALILTFAN</sequence>
<proteinExistence type="predicted"/>
<dbReference type="Proteomes" id="UP001258017">
    <property type="component" value="Unassembled WGS sequence"/>
</dbReference>
<keyword evidence="2" id="KW-1185">Reference proteome</keyword>
<evidence type="ECO:0000313" key="2">
    <source>
        <dbReference type="Proteomes" id="UP001258017"/>
    </source>
</evidence>
<organism evidence="1 2">
    <name type="scientific">Odynerus spinipes</name>
    <dbReference type="NCBI Taxonomy" id="1348599"/>
    <lineage>
        <taxon>Eukaryota</taxon>
        <taxon>Metazoa</taxon>
        <taxon>Ecdysozoa</taxon>
        <taxon>Arthropoda</taxon>
        <taxon>Hexapoda</taxon>
        <taxon>Insecta</taxon>
        <taxon>Pterygota</taxon>
        <taxon>Neoptera</taxon>
        <taxon>Endopterygota</taxon>
        <taxon>Hymenoptera</taxon>
        <taxon>Apocrita</taxon>
        <taxon>Aculeata</taxon>
        <taxon>Vespoidea</taxon>
        <taxon>Vespidae</taxon>
        <taxon>Eumeninae</taxon>
        <taxon>Odynerus</taxon>
    </lineage>
</organism>
<dbReference type="AlphaFoldDB" id="A0AAD9VIQ9"/>
<protein>
    <submittedName>
        <fullName evidence="1">Uncharacterized protein</fullName>
    </submittedName>
</protein>
<dbReference type="EMBL" id="JAIFRP010004406">
    <property type="protein sequence ID" value="KAK2576241.1"/>
    <property type="molecule type" value="Genomic_DNA"/>
</dbReference>
<reference evidence="1" key="1">
    <citation type="submission" date="2021-08" db="EMBL/GenBank/DDBJ databases">
        <authorList>
            <person name="Misof B."/>
            <person name="Oliver O."/>
            <person name="Podsiadlowski L."/>
            <person name="Donath A."/>
            <person name="Peters R."/>
            <person name="Mayer C."/>
            <person name="Rust J."/>
            <person name="Gunkel S."/>
            <person name="Lesny P."/>
            <person name="Martin S."/>
            <person name="Oeyen J.P."/>
            <person name="Petersen M."/>
            <person name="Panagiotis P."/>
            <person name="Wilbrandt J."/>
            <person name="Tanja T."/>
        </authorList>
    </citation>
    <scope>NUCLEOTIDE SEQUENCE</scope>
    <source>
        <strain evidence="1">GBR_01_08_01A</strain>
        <tissue evidence="1">Thorax + abdomen</tissue>
    </source>
</reference>
<evidence type="ECO:0000313" key="1">
    <source>
        <dbReference type="EMBL" id="KAK2576241.1"/>
    </source>
</evidence>